<keyword evidence="2" id="KW-1185">Reference proteome</keyword>
<gene>
    <name evidence="1" type="ORF">FAES_3989</name>
</gene>
<name>I0KCY7_9BACT</name>
<dbReference type="AlphaFoldDB" id="I0KCY7"/>
<evidence type="ECO:0000313" key="2">
    <source>
        <dbReference type="Proteomes" id="UP000011058"/>
    </source>
</evidence>
<dbReference type="eggNOG" id="ENOG5033JIP">
    <property type="taxonomic scope" value="Bacteria"/>
</dbReference>
<dbReference type="EMBL" id="HE796683">
    <property type="protein sequence ID" value="CCH01990.1"/>
    <property type="molecule type" value="Genomic_DNA"/>
</dbReference>
<sequence length="145" mass="15691">MTDPGPLLQTAYINLLANLTLDSVAVPVWSGQAPNGQTGNYVILQRGETLNRADKTAPNDFVPITLDCVTRLRSGVISDIPCDALVAAIQNLLFPAFGQCALVVPGYTIWRSRLEGVRPLPNQTTGTDTLVRRIIRLSHQLTPGN</sequence>
<accession>I0KCY7</accession>
<dbReference type="RefSeq" id="WP_015333089.1">
    <property type="nucleotide sequence ID" value="NC_020054.1"/>
</dbReference>
<protein>
    <submittedName>
        <fullName evidence="1">Uncharacterized protein</fullName>
    </submittedName>
</protein>
<proteinExistence type="predicted"/>
<dbReference type="InterPro" id="IPR053745">
    <property type="entry name" value="Viral_Tail_Comp_sf"/>
</dbReference>
<dbReference type="KEGG" id="fae:FAES_3989"/>
<dbReference type="OrthoDB" id="109999at2"/>
<dbReference type="Proteomes" id="UP000011058">
    <property type="component" value="Chromosome"/>
</dbReference>
<organism evidence="1 2">
    <name type="scientific">Fibrella aestuarina BUZ 2</name>
    <dbReference type="NCBI Taxonomy" id="1166018"/>
    <lineage>
        <taxon>Bacteria</taxon>
        <taxon>Pseudomonadati</taxon>
        <taxon>Bacteroidota</taxon>
        <taxon>Cytophagia</taxon>
        <taxon>Cytophagales</taxon>
        <taxon>Spirosomataceae</taxon>
        <taxon>Fibrella</taxon>
    </lineage>
</organism>
<dbReference type="STRING" id="1166018.FAES_3989"/>
<evidence type="ECO:0000313" key="1">
    <source>
        <dbReference type="EMBL" id="CCH01990.1"/>
    </source>
</evidence>
<reference evidence="1 2" key="1">
    <citation type="journal article" date="2012" name="J. Bacteriol.">
        <title>Genome Sequence of Fibrella aestuarina BUZ 2T, a Filamentous Marine Bacterium.</title>
        <authorList>
            <person name="Filippini M."/>
            <person name="Qi W."/>
            <person name="Blom J."/>
            <person name="Goesmann A."/>
            <person name="Smits T.H."/>
            <person name="Bagheri H.C."/>
        </authorList>
    </citation>
    <scope>NUCLEOTIDE SEQUENCE [LARGE SCALE GENOMIC DNA]</scope>
    <source>
        <strain evidence="2">BUZ 2T</strain>
    </source>
</reference>
<dbReference type="HOGENOM" id="CLU_1783976_0_0_10"/>
<dbReference type="Gene3D" id="3.30.2000.30">
    <property type="match status" value="1"/>
</dbReference>